<feature type="domain" description="Fibrinogen C-terminal" evidence="10">
    <location>
        <begin position="861"/>
        <end position="914"/>
    </location>
</feature>
<dbReference type="Pfam" id="PF00059">
    <property type="entry name" value="Lectin_C"/>
    <property type="match status" value="1"/>
</dbReference>
<evidence type="ECO:0000256" key="5">
    <source>
        <dbReference type="ARBA" id="ARBA00023119"/>
    </source>
</evidence>
<dbReference type="PROSITE" id="PS51465">
    <property type="entry name" value="KAZAL_2"/>
    <property type="match status" value="1"/>
</dbReference>
<dbReference type="SMART" id="SM00034">
    <property type="entry name" value="CLECT"/>
    <property type="match status" value="1"/>
</dbReference>
<reference evidence="12 13" key="1">
    <citation type="submission" date="2022-05" db="EMBL/GenBank/DDBJ databases">
        <authorList>
            <consortium name="Genoscope - CEA"/>
            <person name="William W."/>
        </authorList>
    </citation>
    <scope>NUCLEOTIDE SEQUENCE [LARGE SCALE GENOMIC DNA]</scope>
</reference>
<dbReference type="PROSITE" id="PS00010">
    <property type="entry name" value="ASX_HYDROXYL"/>
    <property type="match status" value="1"/>
</dbReference>
<evidence type="ECO:0000313" key="13">
    <source>
        <dbReference type="Proteomes" id="UP001159427"/>
    </source>
</evidence>
<dbReference type="PANTHER" id="PTHR22803">
    <property type="entry name" value="MANNOSE, PHOSPHOLIPASE, LECTIN RECEPTOR RELATED"/>
    <property type="match status" value="1"/>
</dbReference>
<evidence type="ECO:0000259" key="9">
    <source>
        <dbReference type="PROSITE" id="PS50041"/>
    </source>
</evidence>
<dbReference type="PROSITE" id="PS00615">
    <property type="entry name" value="C_TYPE_LECTIN_1"/>
    <property type="match status" value="1"/>
</dbReference>
<evidence type="ECO:0000256" key="6">
    <source>
        <dbReference type="ARBA" id="ARBA00023157"/>
    </source>
</evidence>
<evidence type="ECO:0000259" key="10">
    <source>
        <dbReference type="PROSITE" id="PS51406"/>
    </source>
</evidence>
<dbReference type="SMART" id="SM00181">
    <property type="entry name" value="EGF"/>
    <property type="match status" value="2"/>
</dbReference>
<dbReference type="InterPro" id="IPR000152">
    <property type="entry name" value="EGF-type_Asp/Asn_hydroxyl_site"/>
</dbReference>
<dbReference type="InterPro" id="IPR036058">
    <property type="entry name" value="Kazal_dom_sf"/>
</dbReference>
<feature type="domain" description="C-type lectin" evidence="9">
    <location>
        <begin position="699"/>
        <end position="813"/>
    </location>
</feature>
<evidence type="ECO:0000256" key="1">
    <source>
        <dbReference type="ARBA" id="ARBA00004613"/>
    </source>
</evidence>
<dbReference type="PROSITE" id="PS50026">
    <property type="entry name" value="EGF_3"/>
    <property type="match status" value="1"/>
</dbReference>
<dbReference type="InterPro" id="IPR024731">
    <property type="entry name" value="NELL2-like_EGF"/>
</dbReference>
<keyword evidence="6" id="KW-1015">Disulfide bond</keyword>
<evidence type="ECO:0000259" key="8">
    <source>
        <dbReference type="PROSITE" id="PS50026"/>
    </source>
</evidence>
<dbReference type="CDD" id="cd00054">
    <property type="entry name" value="EGF_CA"/>
    <property type="match status" value="1"/>
</dbReference>
<comment type="caution">
    <text evidence="7">Lacks conserved residue(s) required for the propagation of feature annotation.</text>
</comment>
<dbReference type="InterPro" id="IPR016186">
    <property type="entry name" value="C-type_lectin-like/link_sf"/>
</dbReference>
<evidence type="ECO:0000259" key="11">
    <source>
        <dbReference type="PROSITE" id="PS51465"/>
    </source>
</evidence>
<keyword evidence="13" id="KW-1185">Reference proteome</keyword>
<evidence type="ECO:0000256" key="7">
    <source>
        <dbReference type="PROSITE-ProRule" id="PRU00076"/>
    </source>
</evidence>
<evidence type="ECO:0000313" key="12">
    <source>
        <dbReference type="EMBL" id="CAH3156060.1"/>
    </source>
</evidence>
<dbReference type="InterPro" id="IPR000885">
    <property type="entry name" value="Fib_collagen_C"/>
</dbReference>
<dbReference type="InterPro" id="IPR000742">
    <property type="entry name" value="EGF"/>
</dbReference>
<dbReference type="InterPro" id="IPR001304">
    <property type="entry name" value="C-type_lectin-like"/>
</dbReference>
<dbReference type="EMBL" id="CALNXI010001113">
    <property type="protein sequence ID" value="CAH3156060.1"/>
    <property type="molecule type" value="Genomic_DNA"/>
</dbReference>
<dbReference type="SUPFAM" id="SSF57196">
    <property type="entry name" value="EGF/Laminin"/>
    <property type="match status" value="1"/>
</dbReference>
<name>A0ABN8Q3V7_9CNID</name>
<dbReference type="SUPFAM" id="SSF56496">
    <property type="entry name" value="Fibrinogen C-terminal domain-like"/>
    <property type="match status" value="1"/>
</dbReference>
<dbReference type="InterPro" id="IPR001881">
    <property type="entry name" value="EGF-like_Ca-bd_dom"/>
</dbReference>
<keyword evidence="5" id="KW-0176">Collagen</keyword>
<dbReference type="PROSITE" id="PS01187">
    <property type="entry name" value="EGF_CA"/>
    <property type="match status" value="1"/>
</dbReference>
<keyword evidence="2" id="KW-0964">Secreted</keyword>
<dbReference type="Gene3D" id="3.30.60.30">
    <property type="match status" value="1"/>
</dbReference>
<dbReference type="Proteomes" id="UP001159427">
    <property type="component" value="Unassembled WGS sequence"/>
</dbReference>
<dbReference type="InterPro" id="IPR018097">
    <property type="entry name" value="EGF_Ca-bd_CS"/>
</dbReference>
<evidence type="ECO:0000256" key="4">
    <source>
        <dbReference type="ARBA" id="ARBA00022729"/>
    </source>
</evidence>
<dbReference type="SMART" id="SM00280">
    <property type="entry name" value="KAZAL"/>
    <property type="match status" value="1"/>
</dbReference>
<dbReference type="InterPro" id="IPR050111">
    <property type="entry name" value="C-type_lectin/snaclec_domain"/>
</dbReference>
<dbReference type="NCBIfam" id="NF040941">
    <property type="entry name" value="GGGWT_bact"/>
    <property type="match status" value="1"/>
</dbReference>
<dbReference type="Gene3D" id="2.60.40.2080">
    <property type="match status" value="4"/>
</dbReference>
<dbReference type="SMART" id="SM00179">
    <property type="entry name" value="EGF_CA"/>
    <property type="match status" value="1"/>
</dbReference>
<dbReference type="Pfam" id="PF01410">
    <property type="entry name" value="COLFI"/>
    <property type="match status" value="1"/>
</dbReference>
<keyword evidence="3 7" id="KW-0245">EGF-like domain</keyword>
<feature type="domain" description="Kazal-like" evidence="11">
    <location>
        <begin position="355"/>
        <end position="402"/>
    </location>
</feature>
<dbReference type="CDD" id="cd00104">
    <property type="entry name" value="KAZAL_FS"/>
    <property type="match status" value="1"/>
</dbReference>
<dbReference type="Gene3D" id="2.60.120.1000">
    <property type="match status" value="1"/>
</dbReference>
<dbReference type="Gene3D" id="2.10.25.10">
    <property type="entry name" value="Laminin"/>
    <property type="match status" value="1"/>
</dbReference>
<evidence type="ECO:0000256" key="2">
    <source>
        <dbReference type="ARBA" id="ARBA00022525"/>
    </source>
</evidence>
<dbReference type="Gene3D" id="3.10.100.10">
    <property type="entry name" value="Mannose-Binding Protein A, subunit A"/>
    <property type="match status" value="1"/>
</dbReference>
<dbReference type="InterPro" id="IPR002181">
    <property type="entry name" value="Fibrinogen_a/b/g_C_dom"/>
</dbReference>
<dbReference type="PROSITE" id="PS50041">
    <property type="entry name" value="C_TYPE_LECTIN_2"/>
    <property type="match status" value="1"/>
</dbReference>
<dbReference type="InterPro" id="IPR018378">
    <property type="entry name" value="C-type_lectin_CS"/>
</dbReference>
<dbReference type="InterPro" id="IPR036056">
    <property type="entry name" value="Fibrinogen-like_C"/>
</dbReference>
<organism evidence="12 13">
    <name type="scientific">Porites evermanni</name>
    <dbReference type="NCBI Taxonomy" id="104178"/>
    <lineage>
        <taxon>Eukaryota</taxon>
        <taxon>Metazoa</taxon>
        <taxon>Cnidaria</taxon>
        <taxon>Anthozoa</taxon>
        <taxon>Hexacorallia</taxon>
        <taxon>Scleractinia</taxon>
        <taxon>Fungiina</taxon>
        <taxon>Poritidae</taxon>
        <taxon>Porites</taxon>
    </lineage>
</organism>
<dbReference type="InterPro" id="IPR002350">
    <property type="entry name" value="Kazal_dom"/>
</dbReference>
<dbReference type="PROSITE" id="PS01186">
    <property type="entry name" value="EGF_2"/>
    <property type="match status" value="1"/>
</dbReference>
<feature type="domain" description="EGF-like" evidence="8">
    <location>
        <begin position="815"/>
        <end position="855"/>
    </location>
</feature>
<gene>
    <name evidence="12" type="ORF">PEVE_00002065</name>
</gene>
<comment type="subcellular location">
    <subcellularLocation>
        <location evidence="1">Secreted</location>
    </subcellularLocation>
</comment>
<proteinExistence type="predicted"/>
<comment type="caution">
    <text evidence="12">The sequence shown here is derived from an EMBL/GenBank/DDBJ whole genome shotgun (WGS) entry which is preliminary data.</text>
</comment>
<dbReference type="InterPro" id="IPR016187">
    <property type="entry name" value="CTDL_fold"/>
</dbReference>
<protein>
    <submittedName>
        <fullName evidence="12">Uncharacterized protein</fullName>
    </submittedName>
</protein>
<dbReference type="Pfam" id="PF07648">
    <property type="entry name" value="Kazal_2"/>
    <property type="match status" value="1"/>
</dbReference>
<sequence>MYNEDEGRFSIIGNKMSAEHQLRVHFFSIFFIVGLIYKESEGLSFKAGKFNVTTTLSLFACKNVSFEEPFHGRQEIKIFISKSHATKGSTRGNGAAIWVESVNKKAFTVCVLEYGDGSSGASQMNWIALQSEPVGTQLDTASLNSWTTGTTCKRIAFEKRFLAPPNIFVTARHQVLKRPQDALALWVEDLRKDSFKLCARETKIFDGVHKNIKVDWMAFTKLKTDNFTLTDSLVFKNNNSPLQKRNKNAICQMVKFQDVFYAPPVVVVSPRLGYNNNRSRLSGFEPCNAVTSWVEHTSTNETEVCVRSYNNDARDHKDVMKVDYMVIGDLDPCIDVTCHYHSLCKAFGPNDARCVCLDSCPTYKEPVCSSNGTTYDNKCLFEQEVCLNRLNFTIQHPGSCEGFPFQRGRHHMPHIPSLGYSHCQEIRFKPFVFYPDKTIEVQIAVNHIDTSVKSYVHDAAVSWIENVNNDGFTACVMAAGYNERKSYANVTVDWMAYQGAPVGGVTGELHMSQWWTGTTCATVRFPTGKFSAKPSVFVTSKRYNPGLKRDAASVWIEDVTKSSCKVCMRELQNYAGSHRDIFVNWLAFSNLPNTPFSEHSSIYFANDKPPDRSHYNSFCKDVIFVRTYNTTPHVFVSASHSTKGGNRSPLHNSIAAWVEHINRTGFRVCVKELYEAKYDPLFISYTVLSDVCPAGWDYFSGYCYLTSSVCAPWVTAVSNCSTMNSHLVTVHNQEENVYIQHRHNGERSWIGLNDRSVEGSFEWTNKEISSFHFWAPQQPNNLKNEDCVHTLGVKDGYTWNDVSCDKCFNYTCAEDIDECSNKSHTCDVNADCSNTQGSYNCTCKPGYSGDGKKCIAVGPGWTRENPAKSCKDIRDLGFSKGDGEYWIDPGKTGNPLKVFCDMTTYGGGWLLVSRLVLSSSTPPSRLPVKNSYRGISSKQVFLTTTAMKELRKVLPFTQIRFLCKKKRPGRTFHITTAANSKGEAVVQFFSGATDAFPASCGSFVIMNNDNSRLARLCNKWGNERGSYYVAKWGHDGMDRESRLYNLVAFVRASYHWMNVGGSCECDDYSRSVSSGDFWKVYVR</sequence>
<evidence type="ECO:0000256" key="3">
    <source>
        <dbReference type="ARBA" id="ARBA00022536"/>
    </source>
</evidence>
<dbReference type="Pfam" id="PF12947">
    <property type="entry name" value="EGF_3"/>
    <property type="match status" value="1"/>
</dbReference>
<keyword evidence="4" id="KW-0732">Signal</keyword>
<dbReference type="InterPro" id="IPR037221">
    <property type="entry name" value="H-type_lectin_dom_sf"/>
</dbReference>
<accession>A0ABN8Q3V7</accession>
<dbReference type="SUPFAM" id="SSF56436">
    <property type="entry name" value="C-type lectin-like"/>
    <property type="match status" value="1"/>
</dbReference>
<dbReference type="PROSITE" id="PS51406">
    <property type="entry name" value="FIBRINOGEN_C_2"/>
    <property type="match status" value="1"/>
</dbReference>
<dbReference type="SUPFAM" id="SSF100895">
    <property type="entry name" value="Kazal-type serine protease inhibitors"/>
    <property type="match status" value="1"/>
</dbReference>